<dbReference type="Gene3D" id="3.40.50.720">
    <property type="entry name" value="NAD(P)-binding Rossmann-like Domain"/>
    <property type="match status" value="1"/>
</dbReference>
<dbReference type="OrthoDB" id="9780595at2"/>
<gene>
    <name evidence="2" type="ORF">AUC43_17085</name>
</gene>
<name>A0A0U4C6R5_9BACT</name>
<accession>A0A0U4C6R5</accession>
<feature type="domain" description="NmrA-like" evidence="1">
    <location>
        <begin position="5"/>
        <end position="256"/>
    </location>
</feature>
<dbReference type="Gene3D" id="3.90.25.10">
    <property type="entry name" value="UDP-galactose 4-epimerase, domain 1"/>
    <property type="match status" value="1"/>
</dbReference>
<dbReference type="Pfam" id="PF05368">
    <property type="entry name" value="NmrA"/>
    <property type="match status" value="1"/>
</dbReference>
<organism evidence="2 3">
    <name type="scientific">Hymenobacter sedentarius</name>
    <dbReference type="NCBI Taxonomy" id="1411621"/>
    <lineage>
        <taxon>Bacteria</taxon>
        <taxon>Pseudomonadati</taxon>
        <taxon>Bacteroidota</taxon>
        <taxon>Cytophagia</taxon>
        <taxon>Cytophagales</taxon>
        <taxon>Hymenobacteraceae</taxon>
        <taxon>Hymenobacter</taxon>
    </lineage>
</organism>
<dbReference type="AlphaFoldDB" id="A0A0U4C6R5"/>
<dbReference type="PANTHER" id="PTHR43162:SF1">
    <property type="entry name" value="PRESTALK A DIFFERENTIATION PROTEIN A"/>
    <property type="match status" value="1"/>
</dbReference>
<dbReference type="InterPro" id="IPR036291">
    <property type="entry name" value="NAD(P)-bd_dom_sf"/>
</dbReference>
<keyword evidence="3" id="KW-1185">Reference proteome</keyword>
<dbReference type="KEGG" id="hyg:AUC43_17085"/>
<dbReference type="InterPro" id="IPR008030">
    <property type="entry name" value="NmrA-like"/>
</dbReference>
<dbReference type="EMBL" id="CP013909">
    <property type="protein sequence ID" value="ALW86642.1"/>
    <property type="molecule type" value="Genomic_DNA"/>
</dbReference>
<evidence type="ECO:0000313" key="3">
    <source>
        <dbReference type="Proteomes" id="UP000059542"/>
    </source>
</evidence>
<evidence type="ECO:0000313" key="2">
    <source>
        <dbReference type="EMBL" id="ALW86642.1"/>
    </source>
</evidence>
<proteinExistence type="predicted"/>
<evidence type="ECO:0000259" key="1">
    <source>
        <dbReference type="Pfam" id="PF05368"/>
    </source>
</evidence>
<protein>
    <submittedName>
        <fullName evidence="2">NAD(P)-dependent oxidoreductase</fullName>
    </submittedName>
</protein>
<dbReference type="CDD" id="cd05269">
    <property type="entry name" value="TMR_SDR_a"/>
    <property type="match status" value="1"/>
</dbReference>
<reference evidence="2 3" key="1">
    <citation type="submission" date="2015-12" db="EMBL/GenBank/DDBJ databases">
        <authorList>
            <person name="Shamseldin A."/>
            <person name="Moawad H."/>
            <person name="Abd El-Rahim W.M."/>
            <person name="Sadowsky M.J."/>
        </authorList>
    </citation>
    <scope>NUCLEOTIDE SEQUENCE [LARGE SCALE GENOMIC DNA]</scope>
    <source>
        <strain evidence="2 3">DG5B</strain>
    </source>
</reference>
<dbReference type="Proteomes" id="UP000059542">
    <property type="component" value="Chromosome"/>
</dbReference>
<dbReference type="STRING" id="1411621.AUC43_17085"/>
<dbReference type="RefSeq" id="WP_068196460.1">
    <property type="nucleotide sequence ID" value="NZ_CP013909.1"/>
</dbReference>
<sequence>MPSSKPTVLITGATGQIGGDTLRRLRADDTITLVAAVRSPAQAAAFEAQGVRSVLLDFDREETLAPALAGIDRALLVTGYTVDMLRQSKAFLDQAHLAGVRHVVHLGACGPDDTTVAHWAWHQLVERYIEWRGFSFTHLRPETFMQNLLSYGGTQVVQAGLIRQFVGDARLSWVDAEDVALAAAQALLHPERHAGYTYRLGYDAKSYHEIAAVMAEVLGKPFRYEPVAPEVFLENMRAAGAEMAYMHCVYDHYKRYAAHTLPGADDVFDNFPGIAGQEPVRWRQFIEKHRAAFDY</sequence>
<dbReference type="InterPro" id="IPR051604">
    <property type="entry name" value="Ergot_Alk_Oxidoreductase"/>
</dbReference>
<dbReference type="SUPFAM" id="SSF51735">
    <property type="entry name" value="NAD(P)-binding Rossmann-fold domains"/>
    <property type="match status" value="1"/>
</dbReference>
<dbReference type="PANTHER" id="PTHR43162">
    <property type="match status" value="1"/>
</dbReference>